<dbReference type="EMBL" id="CP060789">
    <property type="protein sequence ID" value="QNP55457.1"/>
    <property type="molecule type" value="Genomic_DNA"/>
</dbReference>
<accession>A0A7H0H4J1</accession>
<dbReference type="SMART" id="SM00450">
    <property type="entry name" value="RHOD"/>
    <property type="match status" value="1"/>
</dbReference>
<name>A0A7H0H4J1_9ACTN</name>
<dbReference type="AlphaFoldDB" id="A0A7H0H4J1"/>
<evidence type="ECO:0000259" key="2">
    <source>
        <dbReference type="PROSITE" id="PS50206"/>
    </source>
</evidence>
<dbReference type="KEGG" id="tdf:H9L22_14835"/>
<dbReference type="Proteomes" id="UP000516117">
    <property type="component" value="Chromosome"/>
</dbReference>
<evidence type="ECO:0000313" key="3">
    <source>
        <dbReference type="EMBL" id="QNP55457.1"/>
    </source>
</evidence>
<dbReference type="PANTHER" id="PTHR45431:SF3">
    <property type="entry name" value="RHODANESE-LIKE DOMAIN-CONTAINING PROTEIN 15, CHLOROPLASTIC"/>
    <property type="match status" value="1"/>
</dbReference>
<dbReference type="RefSeq" id="WP_187720587.1">
    <property type="nucleotide sequence ID" value="NZ_BAABBL010000009.1"/>
</dbReference>
<feature type="chain" id="PRO_5039116901" evidence="1">
    <location>
        <begin position="21"/>
        <end position="121"/>
    </location>
</feature>
<gene>
    <name evidence="3" type="ORF">H9L22_14835</name>
</gene>
<evidence type="ECO:0000256" key="1">
    <source>
        <dbReference type="SAM" id="SignalP"/>
    </source>
</evidence>
<evidence type="ECO:0000313" key="4">
    <source>
        <dbReference type="Proteomes" id="UP000516117"/>
    </source>
</evidence>
<dbReference type="InterPro" id="IPR001763">
    <property type="entry name" value="Rhodanese-like_dom"/>
</dbReference>
<keyword evidence="4" id="KW-1185">Reference proteome</keyword>
<reference evidence="3 4" key="1">
    <citation type="submission" date="2020-08" db="EMBL/GenBank/DDBJ databases">
        <title>Genome sequence of Tessaracoccus defluvii JCM 17540T.</title>
        <authorList>
            <person name="Hyun D.-W."/>
            <person name="Bae J.-W."/>
        </authorList>
    </citation>
    <scope>NUCLEOTIDE SEQUENCE [LARGE SCALE GENOMIC DNA]</scope>
    <source>
        <strain evidence="3 4">JCM 17540</strain>
    </source>
</reference>
<dbReference type="InterPro" id="IPR052367">
    <property type="entry name" value="Thiosulfate_ST/Rhodanese-like"/>
</dbReference>
<proteinExistence type="predicted"/>
<dbReference type="PROSITE" id="PS51257">
    <property type="entry name" value="PROKAR_LIPOPROTEIN"/>
    <property type="match status" value="1"/>
</dbReference>
<dbReference type="SUPFAM" id="SSF52821">
    <property type="entry name" value="Rhodanese/Cell cycle control phosphatase"/>
    <property type="match status" value="1"/>
</dbReference>
<dbReference type="InterPro" id="IPR036873">
    <property type="entry name" value="Rhodanese-like_dom_sf"/>
</dbReference>
<feature type="domain" description="Rhodanese" evidence="2">
    <location>
        <begin position="30"/>
        <end position="119"/>
    </location>
</feature>
<keyword evidence="1" id="KW-0732">Signal</keyword>
<protein>
    <submittedName>
        <fullName evidence="3">Rhodanese-like domain-containing protein</fullName>
    </submittedName>
</protein>
<dbReference type="CDD" id="cd00158">
    <property type="entry name" value="RHOD"/>
    <property type="match status" value="1"/>
</dbReference>
<dbReference type="Gene3D" id="3.40.250.10">
    <property type="entry name" value="Rhodanese-like domain"/>
    <property type="match status" value="1"/>
</dbReference>
<sequence length="121" mass="12624">MSRIRALLAVLLGLSAIVLSACGAQEQMEIRADTIVIDVRTPEEYGSGHLDGAVNIDVNSGVFAEQIATLDPAGDYVVYCRSGNRSAQAVKIMEGLGFEEVRDAGGVNAAADATGLEIVTN</sequence>
<dbReference type="Pfam" id="PF00581">
    <property type="entry name" value="Rhodanese"/>
    <property type="match status" value="1"/>
</dbReference>
<dbReference type="PANTHER" id="PTHR45431">
    <property type="entry name" value="RHODANESE-LIKE DOMAIN-CONTAINING PROTEIN 15, CHLOROPLASTIC"/>
    <property type="match status" value="1"/>
</dbReference>
<feature type="signal peptide" evidence="1">
    <location>
        <begin position="1"/>
        <end position="20"/>
    </location>
</feature>
<organism evidence="3 4">
    <name type="scientific">Tessaracoccus defluvii</name>
    <dbReference type="NCBI Taxonomy" id="1285901"/>
    <lineage>
        <taxon>Bacteria</taxon>
        <taxon>Bacillati</taxon>
        <taxon>Actinomycetota</taxon>
        <taxon>Actinomycetes</taxon>
        <taxon>Propionibacteriales</taxon>
        <taxon>Propionibacteriaceae</taxon>
        <taxon>Tessaracoccus</taxon>
    </lineage>
</organism>
<dbReference type="PROSITE" id="PS50206">
    <property type="entry name" value="RHODANESE_3"/>
    <property type="match status" value="1"/>
</dbReference>